<keyword evidence="2" id="KW-1185">Reference proteome</keyword>
<organism evidence="1 2">
    <name type="scientific">Aphanizomenon flos-aquae FACHB-1040</name>
    <dbReference type="NCBI Taxonomy" id="2692887"/>
    <lineage>
        <taxon>Bacteria</taxon>
        <taxon>Bacillati</taxon>
        <taxon>Cyanobacteriota</taxon>
        <taxon>Cyanophyceae</taxon>
        <taxon>Nostocales</taxon>
        <taxon>Aphanizomenonaceae</taxon>
        <taxon>Aphanizomenon</taxon>
    </lineage>
</organism>
<dbReference type="RefSeq" id="WP_190382752.1">
    <property type="nucleotide sequence ID" value="NZ_JACJQT010000016.1"/>
</dbReference>
<accession>A0ABR8BTL3</accession>
<evidence type="ECO:0000313" key="2">
    <source>
        <dbReference type="Proteomes" id="UP000606721"/>
    </source>
</evidence>
<protein>
    <submittedName>
        <fullName evidence="1">Uncharacterized protein</fullName>
    </submittedName>
</protein>
<dbReference type="EMBL" id="JACJQT010000016">
    <property type="protein sequence ID" value="MBD2278278.1"/>
    <property type="molecule type" value="Genomic_DNA"/>
</dbReference>
<evidence type="ECO:0000313" key="1">
    <source>
        <dbReference type="EMBL" id="MBD2278278.1"/>
    </source>
</evidence>
<dbReference type="Proteomes" id="UP000606721">
    <property type="component" value="Unassembled WGS sequence"/>
</dbReference>
<reference evidence="1 2" key="1">
    <citation type="journal article" date="2020" name="ISME J.">
        <title>Comparative genomics reveals insights into cyanobacterial evolution and habitat adaptation.</title>
        <authorList>
            <person name="Chen M.Y."/>
            <person name="Teng W.K."/>
            <person name="Zhao L."/>
            <person name="Hu C.X."/>
            <person name="Zhou Y.K."/>
            <person name="Han B.P."/>
            <person name="Song L.R."/>
            <person name="Shu W.S."/>
        </authorList>
    </citation>
    <scope>NUCLEOTIDE SEQUENCE [LARGE SCALE GENOMIC DNA]</scope>
    <source>
        <strain evidence="1 2">FACHB-1040</strain>
    </source>
</reference>
<proteinExistence type="predicted"/>
<name>A0ABR8BTL3_APHFL</name>
<sequence>MYKRKFPNIMAIAPLAAGIGFHIPDKTEGIEIALCRNHLSIVIIIENNTLLGTKFNLLC</sequence>
<comment type="caution">
    <text evidence="1">The sequence shown here is derived from an EMBL/GenBank/DDBJ whole genome shotgun (WGS) entry which is preliminary data.</text>
</comment>
<gene>
    <name evidence="1" type="ORF">H6F99_08170</name>
</gene>